<protein>
    <submittedName>
        <fullName evidence="1">Uncharacterized protein</fullName>
    </submittedName>
</protein>
<evidence type="ECO:0000313" key="1">
    <source>
        <dbReference type="EMBL" id="BAU83471.1"/>
    </source>
</evidence>
<dbReference type="EMBL" id="AP017424">
    <property type="protein sequence ID" value="BAU83471.1"/>
    <property type="molecule type" value="Genomic_DNA"/>
</dbReference>
<dbReference type="AlphaFoldDB" id="A0A160NZK8"/>
<keyword evidence="2" id="KW-1185">Reference proteome</keyword>
<name>A0A160NZK8_STRLU</name>
<proteinExistence type="predicted"/>
<evidence type="ECO:0000313" key="2">
    <source>
        <dbReference type="Proteomes" id="UP000217676"/>
    </source>
</evidence>
<gene>
    <name evidence="1" type="ORF">SLA_2545</name>
</gene>
<dbReference type="Proteomes" id="UP000217676">
    <property type="component" value="Chromosome"/>
</dbReference>
<sequence length="120" mass="13191">MRPQRFSDLMLDLAKNEPTASRVQTLTKAGDTEHPFGLTITLASGESRWQFTGQLPGEAWLVAVLATAECPEIKAIERWSTRATTGGRKGLTATFHNGVRIFARRSQTPRAARDLTPTPV</sequence>
<accession>A0A160NZK8</accession>
<reference evidence="1 2" key="1">
    <citation type="journal article" date="2016" name="Genome Announc.">
        <title>Complete Genome Sequence of Thiostrepton-Producing Streptomyces laurentii ATCC 31255.</title>
        <authorList>
            <person name="Doi K."/>
            <person name="Fujino Y."/>
            <person name="Nagayoshi Y."/>
            <person name="Ohshima T."/>
            <person name="Ogata S."/>
        </authorList>
    </citation>
    <scope>NUCLEOTIDE SEQUENCE [LARGE SCALE GENOMIC DNA]</scope>
    <source>
        <strain evidence="1 2">ATCC 31255</strain>
    </source>
</reference>
<dbReference type="KEGG" id="slau:SLA_2545"/>
<organism evidence="1 2">
    <name type="scientific">Streptomyces laurentii</name>
    <dbReference type="NCBI Taxonomy" id="39478"/>
    <lineage>
        <taxon>Bacteria</taxon>
        <taxon>Bacillati</taxon>
        <taxon>Actinomycetota</taxon>
        <taxon>Actinomycetes</taxon>
        <taxon>Kitasatosporales</taxon>
        <taxon>Streptomycetaceae</taxon>
        <taxon>Streptomyces</taxon>
    </lineage>
</organism>